<evidence type="ECO:0000259" key="8">
    <source>
        <dbReference type="Pfam" id="PF20684"/>
    </source>
</evidence>
<feature type="transmembrane region" description="Helical" evidence="7">
    <location>
        <begin position="179"/>
        <end position="199"/>
    </location>
</feature>
<evidence type="ECO:0000256" key="5">
    <source>
        <dbReference type="ARBA" id="ARBA00038359"/>
    </source>
</evidence>
<dbReference type="EMBL" id="ML996097">
    <property type="protein sequence ID" value="KAF2741569.1"/>
    <property type="molecule type" value="Genomic_DNA"/>
</dbReference>
<gene>
    <name evidence="9" type="ORF">EJ04DRAFT_454129</name>
</gene>
<feature type="compositionally biased region" description="Basic and acidic residues" evidence="6">
    <location>
        <begin position="338"/>
        <end position="357"/>
    </location>
</feature>
<sequence>MENAQNLPHDDEGPAILAATFTVTIVAFITMVVRLYVRIKMIRNVGWDDYTMIAAMMMCIAGQCLIVPEVKLGAGKHIWDIPPENFSVAYKLNFITQPIYLVAICTVKMSIGFFLLRVAVTSFYRRTIIGIMVFMSIYTLGCFFTVVLQCTNLAVMWDRNVKGTCWSVTTLKALSYTNVSLNILTDLLFAIFIPIPMLWKVQMRRRQKASIIGILSLGIFATAACLVKVGYLPNYGKEGDWLWDSRNITIWTVVECNTGIIAGNLPCLKPLFRSVLGSTYGRGSRNGKTPKYISRPYGNGSGHAASKNYNSLGSDKTDEGVYSNKAFGEDNFVMTSVKGKERSGSGTSSRDDTHSKNSAESVAWLNTNNQSLGKLGGITRTTEVNVNRSHPPPGEIFEDGMKLKRTEAEIV</sequence>
<feature type="region of interest" description="Disordered" evidence="6">
    <location>
        <begin position="337"/>
        <end position="358"/>
    </location>
</feature>
<evidence type="ECO:0000256" key="4">
    <source>
        <dbReference type="ARBA" id="ARBA00023136"/>
    </source>
</evidence>
<feature type="transmembrane region" description="Helical" evidence="7">
    <location>
        <begin position="128"/>
        <end position="148"/>
    </location>
</feature>
<evidence type="ECO:0000256" key="2">
    <source>
        <dbReference type="ARBA" id="ARBA00022692"/>
    </source>
</evidence>
<protein>
    <recommendedName>
        <fullName evidence="8">Rhodopsin domain-containing protein</fullName>
    </recommendedName>
</protein>
<feature type="transmembrane region" description="Helical" evidence="7">
    <location>
        <begin position="211"/>
        <end position="231"/>
    </location>
</feature>
<dbReference type="Pfam" id="PF20684">
    <property type="entry name" value="Fung_rhodopsin"/>
    <property type="match status" value="1"/>
</dbReference>
<comment type="caution">
    <text evidence="9">The sequence shown here is derived from an EMBL/GenBank/DDBJ whole genome shotgun (WGS) entry which is preliminary data.</text>
</comment>
<evidence type="ECO:0000313" key="9">
    <source>
        <dbReference type="EMBL" id="KAF2741569.1"/>
    </source>
</evidence>
<dbReference type="AlphaFoldDB" id="A0A9P4V826"/>
<reference evidence="9" key="1">
    <citation type="journal article" date="2020" name="Stud. Mycol.">
        <title>101 Dothideomycetes genomes: a test case for predicting lifestyles and emergence of pathogens.</title>
        <authorList>
            <person name="Haridas S."/>
            <person name="Albert R."/>
            <person name="Binder M."/>
            <person name="Bloem J."/>
            <person name="Labutti K."/>
            <person name="Salamov A."/>
            <person name="Andreopoulos B."/>
            <person name="Baker S."/>
            <person name="Barry K."/>
            <person name="Bills G."/>
            <person name="Bluhm B."/>
            <person name="Cannon C."/>
            <person name="Castanera R."/>
            <person name="Culley D."/>
            <person name="Daum C."/>
            <person name="Ezra D."/>
            <person name="Gonzalez J."/>
            <person name="Henrissat B."/>
            <person name="Kuo A."/>
            <person name="Liang C."/>
            <person name="Lipzen A."/>
            <person name="Lutzoni F."/>
            <person name="Magnuson J."/>
            <person name="Mondo S."/>
            <person name="Nolan M."/>
            <person name="Ohm R."/>
            <person name="Pangilinan J."/>
            <person name="Park H.-J."/>
            <person name="Ramirez L."/>
            <person name="Alfaro M."/>
            <person name="Sun H."/>
            <person name="Tritt A."/>
            <person name="Yoshinaga Y."/>
            <person name="Zwiers L.-H."/>
            <person name="Turgeon B."/>
            <person name="Goodwin S."/>
            <person name="Spatafora J."/>
            <person name="Crous P."/>
            <person name="Grigoriev I."/>
        </authorList>
    </citation>
    <scope>NUCLEOTIDE SEQUENCE</scope>
    <source>
        <strain evidence="9">CBS 125425</strain>
    </source>
</reference>
<accession>A0A9P4V826</accession>
<feature type="transmembrane region" description="Helical" evidence="7">
    <location>
        <begin position="99"/>
        <end position="116"/>
    </location>
</feature>
<keyword evidence="2 7" id="KW-0812">Transmembrane</keyword>
<evidence type="ECO:0000256" key="3">
    <source>
        <dbReference type="ARBA" id="ARBA00022989"/>
    </source>
</evidence>
<proteinExistence type="inferred from homology"/>
<dbReference type="PANTHER" id="PTHR33048:SF167">
    <property type="entry name" value="INTEGRAL MEMBRANE PROTEIN"/>
    <property type="match status" value="1"/>
</dbReference>
<dbReference type="GO" id="GO:0016020">
    <property type="term" value="C:membrane"/>
    <property type="evidence" value="ECO:0007669"/>
    <property type="project" value="UniProtKB-SubCell"/>
</dbReference>
<dbReference type="InterPro" id="IPR049326">
    <property type="entry name" value="Rhodopsin_dom_fungi"/>
</dbReference>
<feature type="transmembrane region" description="Helical" evidence="7">
    <location>
        <begin position="49"/>
        <end position="68"/>
    </location>
</feature>
<dbReference type="OrthoDB" id="5022096at2759"/>
<keyword evidence="4 7" id="KW-0472">Membrane</keyword>
<comment type="similarity">
    <text evidence="5">Belongs to the SAT4 family.</text>
</comment>
<name>A0A9P4V826_9PLEO</name>
<dbReference type="Proteomes" id="UP000799444">
    <property type="component" value="Unassembled WGS sequence"/>
</dbReference>
<feature type="domain" description="Rhodopsin" evidence="8">
    <location>
        <begin position="33"/>
        <end position="273"/>
    </location>
</feature>
<evidence type="ECO:0000256" key="6">
    <source>
        <dbReference type="SAM" id="MobiDB-lite"/>
    </source>
</evidence>
<organism evidence="9 10">
    <name type="scientific">Polyplosphaeria fusca</name>
    <dbReference type="NCBI Taxonomy" id="682080"/>
    <lineage>
        <taxon>Eukaryota</taxon>
        <taxon>Fungi</taxon>
        <taxon>Dikarya</taxon>
        <taxon>Ascomycota</taxon>
        <taxon>Pezizomycotina</taxon>
        <taxon>Dothideomycetes</taxon>
        <taxon>Pleosporomycetidae</taxon>
        <taxon>Pleosporales</taxon>
        <taxon>Tetraplosphaeriaceae</taxon>
        <taxon>Polyplosphaeria</taxon>
    </lineage>
</organism>
<keyword evidence="3 7" id="KW-1133">Transmembrane helix</keyword>
<keyword evidence="10" id="KW-1185">Reference proteome</keyword>
<comment type="subcellular location">
    <subcellularLocation>
        <location evidence="1">Membrane</location>
        <topology evidence="1">Multi-pass membrane protein</topology>
    </subcellularLocation>
</comment>
<evidence type="ECO:0000256" key="7">
    <source>
        <dbReference type="SAM" id="Phobius"/>
    </source>
</evidence>
<dbReference type="InterPro" id="IPR052337">
    <property type="entry name" value="SAT4-like"/>
</dbReference>
<evidence type="ECO:0000256" key="1">
    <source>
        <dbReference type="ARBA" id="ARBA00004141"/>
    </source>
</evidence>
<evidence type="ECO:0000313" key="10">
    <source>
        <dbReference type="Proteomes" id="UP000799444"/>
    </source>
</evidence>
<dbReference type="PANTHER" id="PTHR33048">
    <property type="entry name" value="PTH11-LIKE INTEGRAL MEMBRANE PROTEIN (AFU_ORTHOLOGUE AFUA_5G11245)"/>
    <property type="match status" value="1"/>
</dbReference>
<feature type="transmembrane region" description="Helical" evidence="7">
    <location>
        <begin position="15"/>
        <end position="37"/>
    </location>
</feature>